<dbReference type="InterPro" id="IPR003084">
    <property type="entry name" value="HDAC_I/II"/>
</dbReference>
<evidence type="ECO:0000256" key="10">
    <source>
        <dbReference type="ARBA" id="ARBA00022723"/>
    </source>
</evidence>
<evidence type="ECO:0000256" key="8">
    <source>
        <dbReference type="ARBA" id="ARBA00022490"/>
    </source>
</evidence>
<dbReference type="PANTHER" id="PTHR10625:SF14">
    <property type="entry name" value="HISTONE DEACETYLASE 8"/>
    <property type="match status" value="1"/>
</dbReference>
<dbReference type="OrthoDB" id="73273at2759"/>
<dbReference type="GO" id="GO:0031507">
    <property type="term" value="P:heterochromatin formation"/>
    <property type="evidence" value="ECO:0007669"/>
    <property type="project" value="TreeGrafter"/>
</dbReference>
<keyword evidence="11" id="KW-0378">Hydrolase</keyword>
<dbReference type="EMBL" id="KZ302002">
    <property type="protein sequence ID" value="PFH50481.1"/>
    <property type="molecule type" value="Genomic_DNA"/>
</dbReference>
<evidence type="ECO:0000313" key="21">
    <source>
        <dbReference type="Proteomes" id="UP000242287"/>
    </source>
</evidence>
<evidence type="ECO:0000256" key="2">
    <source>
        <dbReference type="ARBA" id="ARBA00004123"/>
    </source>
</evidence>
<evidence type="ECO:0000256" key="11">
    <source>
        <dbReference type="ARBA" id="ARBA00022801"/>
    </source>
</evidence>
<proteinExistence type="inferred from homology"/>
<feature type="domain" description="Histone deacetylase" evidence="19">
    <location>
        <begin position="45"/>
        <end position="364"/>
    </location>
</feature>
<dbReference type="PANTHER" id="PTHR10625">
    <property type="entry name" value="HISTONE DEACETYLASE HDAC1-RELATED"/>
    <property type="match status" value="1"/>
</dbReference>
<keyword evidence="9" id="KW-0678">Repressor</keyword>
<gene>
    <name evidence="20" type="ORF">AMATHDRAFT_3872</name>
</gene>
<dbReference type="Proteomes" id="UP000242287">
    <property type="component" value="Unassembled WGS sequence"/>
</dbReference>
<evidence type="ECO:0000256" key="6">
    <source>
        <dbReference type="ARBA" id="ARBA00012111"/>
    </source>
</evidence>
<evidence type="ECO:0000313" key="20">
    <source>
        <dbReference type="EMBL" id="PFH50481.1"/>
    </source>
</evidence>
<organism evidence="20 21">
    <name type="scientific">Amanita thiersii Skay4041</name>
    <dbReference type="NCBI Taxonomy" id="703135"/>
    <lineage>
        <taxon>Eukaryota</taxon>
        <taxon>Fungi</taxon>
        <taxon>Dikarya</taxon>
        <taxon>Basidiomycota</taxon>
        <taxon>Agaricomycotina</taxon>
        <taxon>Agaricomycetes</taxon>
        <taxon>Agaricomycetidae</taxon>
        <taxon>Agaricales</taxon>
        <taxon>Pluteineae</taxon>
        <taxon>Amanitaceae</taxon>
        <taxon>Amanita</taxon>
    </lineage>
</organism>
<keyword evidence="21" id="KW-1185">Reference proteome</keyword>
<evidence type="ECO:0000256" key="9">
    <source>
        <dbReference type="ARBA" id="ARBA00022491"/>
    </source>
</evidence>
<evidence type="ECO:0000256" key="4">
    <source>
        <dbReference type="ARBA" id="ARBA00004496"/>
    </source>
</evidence>
<comment type="similarity">
    <text evidence="5">Belongs to the histone deacetylase family. HD type 1 subfamily.</text>
</comment>
<evidence type="ECO:0000256" key="15">
    <source>
        <dbReference type="ARBA" id="ARBA00023242"/>
    </source>
</evidence>
<dbReference type="EC" id="3.5.1.98" evidence="6"/>
<keyword evidence="15" id="KW-0539">Nucleus</keyword>
<comment type="cofactor">
    <cofactor evidence="1">
        <name>a divalent metal cation</name>
        <dbReference type="ChEBI" id="CHEBI:60240"/>
    </cofactor>
</comment>
<dbReference type="GO" id="GO:0005737">
    <property type="term" value="C:cytoplasm"/>
    <property type="evidence" value="ECO:0007669"/>
    <property type="project" value="UniProtKB-SubCell"/>
</dbReference>
<evidence type="ECO:0000259" key="19">
    <source>
        <dbReference type="Pfam" id="PF00850"/>
    </source>
</evidence>
<evidence type="ECO:0000256" key="18">
    <source>
        <dbReference type="ARBA" id="ARBA00042783"/>
    </source>
</evidence>
<evidence type="ECO:0000256" key="12">
    <source>
        <dbReference type="ARBA" id="ARBA00022853"/>
    </source>
</evidence>
<reference evidence="20 21" key="1">
    <citation type="submission" date="2014-02" db="EMBL/GenBank/DDBJ databases">
        <title>Transposable element dynamics among asymbiotic and ectomycorrhizal Amanita fungi.</title>
        <authorList>
            <consortium name="DOE Joint Genome Institute"/>
            <person name="Hess J."/>
            <person name="Skrede I."/>
            <person name="Wolfe B."/>
            <person name="LaButti K."/>
            <person name="Ohm R.A."/>
            <person name="Grigoriev I.V."/>
            <person name="Pringle A."/>
        </authorList>
    </citation>
    <scope>NUCLEOTIDE SEQUENCE [LARGE SCALE GENOMIC DNA]</scope>
    <source>
        <strain evidence="20 21">SKay4041</strain>
    </source>
</reference>
<evidence type="ECO:0000256" key="5">
    <source>
        <dbReference type="ARBA" id="ARBA00006457"/>
    </source>
</evidence>
<evidence type="ECO:0000256" key="16">
    <source>
        <dbReference type="ARBA" id="ARBA00040347"/>
    </source>
</evidence>
<dbReference type="Gene3D" id="3.40.800.20">
    <property type="entry name" value="Histone deacetylase domain"/>
    <property type="match status" value="1"/>
</dbReference>
<name>A0A2A9NQ91_9AGAR</name>
<dbReference type="PRINTS" id="PR01270">
    <property type="entry name" value="HDASUPER"/>
</dbReference>
<evidence type="ECO:0000256" key="13">
    <source>
        <dbReference type="ARBA" id="ARBA00023015"/>
    </source>
</evidence>
<protein>
    <recommendedName>
        <fullName evidence="16">Histone deacetylase 8</fullName>
        <ecNumber evidence="6">3.5.1.98</ecNumber>
    </recommendedName>
    <alternativeName>
        <fullName evidence="17">Protein deacetylase HDAC8</fullName>
    </alternativeName>
    <alternativeName>
        <fullName evidence="18">Protein decrotonylase HDAC8</fullName>
    </alternativeName>
</protein>
<evidence type="ECO:0000256" key="17">
    <source>
        <dbReference type="ARBA" id="ARBA00041964"/>
    </source>
</evidence>
<evidence type="ECO:0000256" key="1">
    <source>
        <dbReference type="ARBA" id="ARBA00001968"/>
    </source>
</evidence>
<dbReference type="InterPro" id="IPR023696">
    <property type="entry name" value="Ureohydrolase_dom_sf"/>
</dbReference>
<comment type="subcellular location">
    <subcellularLocation>
        <location evidence="3">Chromosome</location>
    </subcellularLocation>
    <subcellularLocation>
        <location evidence="4">Cytoplasm</location>
    </subcellularLocation>
    <subcellularLocation>
        <location evidence="2">Nucleus</location>
    </subcellularLocation>
</comment>
<evidence type="ECO:0000256" key="7">
    <source>
        <dbReference type="ARBA" id="ARBA00022454"/>
    </source>
</evidence>
<accession>A0A2A9NQ91</accession>
<dbReference type="GO" id="GO:0046872">
    <property type="term" value="F:metal ion binding"/>
    <property type="evidence" value="ECO:0007669"/>
    <property type="project" value="UniProtKB-KW"/>
</dbReference>
<dbReference type="Pfam" id="PF00850">
    <property type="entry name" value="Hist_deacetyl"/>
    <property type="match status" value="1"/>
</dbReference>
<sequence length="438" mass="49003">MSANRRQQIVRTTVKATSESQQFMEPVVVYVVSSELVKISSLLPSNQKRSLLLHSLIKAFGLLSPIPVSGKRGIQIVQPLPATIEELTLYHDSDYLNILLSSLNVESKANLAEWGLEDDCPIFPGLPEYVRMIGGATLTAARSLRHPKVGIAICWDGGRHHARKSQASGYCYVADCVLAIMTLRRTNLTTTSPTPMYRPKIMYLDLDLHFSDGVSEAFYAPVRSTLPWTLTLSIHHAASGFYPTSFLSDLPPEDPANCRSFDPFTLSIPLKEGASNRTYARIWPIVERVKEAFSPDYIILQCGCDGLSGDPCAKFNWSLGDEEGSFGWCVQRVVKQWRVKTLLLGGGGYNFPNAARAWAYLTSVVGYNSLEQLDQSLDLEVPIPDHEGFPYYAPSFTLNVPAGMMRDQNTEEYLRSIEYRYEHIIEMIKHRVITQPTS</sequence>
<dbReference type="AlphaFoldDB" id="A0A2A9NQ91"/>
<dbReference type="InterPro" id="IPR023801">
    <property type="entry name" value="His_deacetylse_dom"/>
</dbReference>
<dbReference type="SUPFAM" id="SSF52768">
    <property type="entry name" value="Arginase/deacetylase"/>
    <property type="match status" value="1"/>
</dbReference>
<dbReference type="GO" id="GO:0005694">
    <property type="term" value="C:chromosome"/>
    <property type="evidence" value="ECO:0007669"/>
    <property type="project" value="UniProtKB-SubCell"/>
</dbReference>
<dbReference type="InterPro" id="IPR037138">
    <property type="entry name" value="His_deacetylse_dom_sf"/>
</dbReference>
<dbReference type="GO" id="GO:0141221">
    <property type="term" value="F:histone deacetylase activity, hydrolytic mechanism"/>
    <property type="evidence" value="ECO:0007669"/>
    <property type="project" value="UniProtKB-EC"/>
</dbReference>
<keyword evidence="10" id="KW-0479">Metal-binding</keyword>
<keyword evidence="7" id="KW-0158">Chromosome</keyword>
<keyword evidence="12" id="KW-0156">Chromatin regulator</keyword>
<evidence type="ECO:0000256" key="3">
    <source>
        <dbReference type="ARBA" id="ARBA00004286"/>
    </source>
</evidence>
<keyword evidence="13" id="KW-0805">Transcription regulation</keyword>
<keyword evidence="14" id="KW-0804">Transcription</keyword>
<evidence type="ECO:0000256" key="14">
    <source>
        <dbReference type="ARBA" id="ARBA00023163"/>
    </source>
</evidence>
<keyword evidence="8" id="KW-0963">Cytoplasm</keyword>
<dbReference type="STRING" id="703135.A0A2A9NQ91"/>
<dbReference type="GO" id="GO:0005634">
    <property type="term" value="C:nucleus"/>
    <property type="evidence" value="ECO:0007669"/>
    <property type="project" value="UniProtKB-SubCell"/>
</dbReference>
<dbReference type="PRINTS" id="PR01271">
    <property type="entry name" value="HISDACETLASE"/>
</dbReference>
<dbReference type="InterPro" id="IPR000286">
    <property type="entry name" value="HDACs"/>
</dbReference>